<evidence type="ECO:0000256" key="2">
    <source>
        <dbReference type="SAM" id="SignalP"/>
    </source>
</evidence>
<evidence type="ECO:0000313" key="3">
    <source>
        <dbReference type="EMBL" id="KAI6783025.1"/>
    </source>
</evidence>
<accession>A0A9P9Y471</accession>
<dbReference type="RefSeq" id="XP_051363881.1">
    <property type="nucleotide sequence ID" value="XM_051504798.1"/>
</dbReference>
<dbReference type="Proteomes" id="UP001055219">
    <property type="component" value="Unassembled WGS sequence"/>
</dbReference>
<reference evidence="3" key="2">
    <citation type="submission" date="2022-07" db="EMBL/GenBank/DDBJ databases">
        <authorList>
            <person name="Goncalves M.F.M."/>
            <person name="Hilario S."/>
            <person name="Van De Peer Y."/>
            <person name="Esteves A.C."/>
            <person name="Alves A."/>
        </authorList>
    </citation>
    <scope>NUCLEOTIDE SEQUENCE</scope>
    <source>
        <strain evidence="3">MUM 19.33</strain>
    </source>
</reference>
<reference evidence="3" key="1">
    <citation type="journal article" date="2021" name="J Fungi (Basel)">
        <title>Genomic and Metabolomic Analyses of the Marine Fungus Emericellopsis cladophorae: Insights into Saltwater Adaptability Mechanisms and Its Biosynthetic Potential.</title>
        <authorList>
            <person name="Goncalves M.F.M."/>
            <person name="Hilario S."/>
            <person name="Van de Peer Y."/>
            <person name="Esteves A.C."/>
            <person name="Alves A."/>
        </authorList>
    </citation>
    <scope>NUCLEOTIDE SEQUENCE</scope>
    <source>
        <strain evidence="3">MUM 19.33</strain>
    </source>
</reference>
<feature type="signal peptide" evidence="2">
    <location>
        <begin position="1"/>
        <end position="18"/>
    </location>
</feature>
<evidence type="ECO:0008006" key="5">
    <source>
        <dbReference type="Google" id="ProtNLM"/>
    </source>
</evidence>
<keyword evidence="4" id="KW-1185">Reference proteome</keyword>
<dbReference type="EMBL" id="JAGIXG020000010">
    <property type="protein sequence ID" value="KAI6783025.1"/>
    <property type="molecule type" value="Genomic_DNA"/>
</dbReference>
<feature type="region of interest" description="Disordered" evidence="1">
    <location>
        <begin position="83"/>
        <end position="128"/>
    </location>
</feature>
<protein>
    <recommendedName>
        <fullName evidence="5">Clock-controlled protein 6</fullName>
    </recommendedName>
</protein>
<sequence length="166" mass="16664">MKFTAATLALAGAAAVQANTGVEDVKTPVATVTVVTTDYELYCPGPTTFIHKNATYTATTETTLTITNCPCTITTVLPPAVTTTVSGEPGEEPGEEPGVSTVIQPPPVTSIIDITPIPGTPSEPTNVPTGPTGVPVPSDIPVGAGVKKTVSAVGALVMAGAAYFVL</sequence>
<name>A0A9P9Y471_9HYPO</name>
<proteinExistence type="predicted"/>
<organism evidence="3 4">
    <name type="scientific">Emericellopsis cladophorae</name>
    <dbReference type="NCBI Taxonomy" id="2686198"/>
    <lineage>
        <taxon>Eukaryota</taxon>
        <taxon>Fungi</taxon>
        <taxon>Dikarya</taxon>
        <taxon>Ascomycota</taxon>
        <taxon>Pezizomycotina</taxon>
        <taxon>Sordariomycetes</taxon>
        <taxon>Hypocreomycetidae</taxon>
        <taxon>Hypocreales</taxon>
        <taxon>Bionectriaceae</taxon>
        <taxon>Emericellopsis</taxon>
    </lineage>
</organism>
<keyword evidence="2" id="KW-0732">Signal</keyword>
<dbReference type="InterPro" id="IPR038843">
    <property type="entry name" value="Sed1/Spi1"/>
</dbReference>
<comment type="caution">
    <text evidence="3">The sequence shown here is derived from an EMBL/GenBank/DDBJ whole genome shotgun (WGS) entry which is preliminary data.</text>
</comment>
<dbReference type="GeneID" id="75828700"/>
<dbReference type="PANTHER" id="PTHR35523:SF1">
    <property type="entry name" value="CELL WALL PROTEIN SED1"/>
    <property type="match status" value="1"/>
</dbReference>
<dbReference type="GO" id="GO:0009277">
    <property type="term" value="C:fungal-type cell wall"/>
    <property type="evidence" value="ECO:0007669"/>
    <property type="project" value="TreeGrafter"/>
</dbReference>
<dbReference type="GO" id="GO:0005199">
    <property type="term" value="F:structural constituent of cell wall"/>
    <property type="evidence" value="ECO:0007669"/>
    <property type="project" value="InterPro"/>
</dbReference>
<evidence type="ECO:0000256" key="1">
    <source>
        <dbReference type="SAM" id="MobiDB-lite"/>
    </source>
</evidence>
<feature type="chain" id="PRO_5040317361" description="Clock-controlled protein 6" evidence="2">
    <location>
        <begin position="19"/>
        <end position="166"/>
    </location>
</feature>
<gene>
    <name evidence="3" type="ORF">J7T54_002187</name>
</gene>
<evidence type="ECO:0000313" key="4">
    <source>
        <dbReference type="Proteomes" id="UP001055219"/>
    </source>
</evidence>
<dbReference type="GO" id="GO:0031505">
    <property type="term" value="P:fungal-type cell wall organization"/>
    <property type="evidence" value="ECO:0007669"/>
    <property type="project" value="InterPro"/>
</dbReference>
<dbReference type="AlphaFoldDB" id="A0A9P9Y471"/>
<dbReference type="PANTHER" id="PTHR35523">
    <property type="entry name" value="CELL WALL PROTEIN SED1"/>
    <property type="match status" value="1"/>
</dbReference>